<feature type="signal peptide" evidence="2">
    <location>
        <begin position="1"/>
        <end position="18"/>
    </location>
</feature>
<dbReference type="EMBL" id="ML975149">
    <property type="protein sequence ID" value="KAF1817349.1"/>
    <property type="molecule type" value="Genomic_DNA"/>
</dbReference>
<dbReference type="GeneID" id="54423241"/>
<keyword evidence="2" id="KW-0732">Signal</keyword>
<feature type="chain" id="PRO_5044632126" description="Extracellular membrane protein CFEM domain-containing protein" evidence="2">
    <location>
        <begin position="19"/>
        <end position="227"/>
    </location>
</feature>
<reference evidence="5" key="2">
    <citation type="submission" date="2020-04" db="EMBL/GenBank/DDBJ databases">
        <authorList>
            <consortium name="NCBI Genome Project"/>
        </authorList>
    </citation>
    <scope>NUCLEOTIDE SEQUENCE</scope>
    <source>
        <strain evidence="5">CBS 781.70</strain>
    </source>
</reference>
<evidence type="ECO:0000313" key="3">
    <source>
        <dbReference type="EMBL" id="KAF1817349.1"/>
    </source>
</evidence>
<feature type="region of interest" description="Disordered" evidence="1">
    <location>
        <begin position="88"/>
        <end position="209"/>
    </location>
</feature>
<keyword evidence="4" id="KW-1185">Reference proteome</keyword>
<dbReference type="AlphaFoldDB" id="A0A6G1GHK1"/>
<accession>A0A6G1GHK1</accession>
<protein>
    <recommendedName>
        <fullName evidence="6">Extracellular membrane protein CFEM domain-containing protein</fullName>
    </recommendedName>
</protein>
<dbReference type="Proteomes" id="UP000504638">
    <property type="component" value="Unplaced"/>
</dbReference>
<dbReference type="RefSeq" id="XP_033538980.1">
    <property type="nucleotide sequence ID" value="XM_033682671.1"/>
</dbReference>
<evidence type="ECO:0000313" key="4">
    <source>
        <dbReference type="Proteomes" id="UP000504638"/>
    </source>
</evidence>
<feature type="compositionally biased region" description="Low complexity" evidence="1">
    <location>
        <begin position="181"/>
        <end position="196"/>
    </location>
</feature>
<feature type="compositionally biased region" description="Pro residues" evidence="1">
    <location>
        <begin position="122"/>
        <end position="134"/>
    </location>
</feature>
<reference evidence="5" key="3">
    <citation type="submission" date="2025-04" db="UniProtKB">
        <authorList>
            <consortium name="RefSeq"/>
        </authorList>
    </citation>
    <scope>IDENTIFICATION</scope>
    <source>
        <strain evidence="5">CBS 781.70</strain>
    </source>
</reference>
<proteinExistence type="predicted"/>
<evidence type="ECO:0008006" key="6">
    <source>
        <dbReference type="Google" id="ProtNLM"/>
    </source>
</evidence>
<evidence type="ECO:0000256" key="2">
    <source>
        <dbReference type="SAM" id="SignalP"/>
    </source>
</evidence>
<evidence type="ECO:0000313" key="5">
    <source>
        <dbReference type="RefSeq" id="XP_033538980.1"/>
    </source>
</evidence>
<evidence type="ECO:0000256" key="1">
    <source>
        <dbReference type="SAM" id="MobiDB-lite"/>
    </source>
</evidence>
<name>A0A6G1GHK1_9PEZI</name>
<sequence>MKASWILGAALLSHTAVATFLPPPCVKKCIKEVGCDLLDLKCICSKSDDCDAGPSFFDCAESECGDSFRSDKIIDKLQGLCGKKNKPFKHPGNECPKPSTPGKPPQSKPPSISTKEPHPKPTKPPGSKPPPETPKPSTLTQVTVVPVPCEACQSSKTPDAPKPSGSGKPPSGGTGTPPKPSGSKPSKPTTGPSASKPAPPSFTGAASSVSVERMGLLSGLLAMLALF</sequence>
<reference evidence="3 5" key="1">
    <citation type="submission" date="2020-01" db="EMBL/GenBank/DDBJ databases">
        <authorList>
            <consortium name="DOE Joint Genome Institute"/>
            <person name="Haridas S."/>
            <person name="Albert R."/>
            <person name="Binder M."/>
            <person name="Bloem J."/>
            <person name="Labutti K."/>
            <person name="Salamov A."/>
            <person name="Andreopoulos B."/>
            <person name="Baker S.E."/>
            <person name="Barry K."/>
            <person name="Bills G."/>
            <person name="Bluhm B.H."/>
            <person name="Cannon C."/>
            <person name="Castanera R."/>
            <person name="Culley D.E."/>
            <person name="Daum C."/>
            <person name="Ezra D."/>
            <person name="Gonzalez J.B."/>
            <person name="Henrissat B."/>
            <person name="Kuo A."/>
            <person name="Liang C."/>
            <person name="Lipzen A."/>
            <person name="Lutzoni F."/>
            <person name="Magnuson J."/>
            <person name="Mondo S."/>
            <person name="Nolan M."/>
            <person name="Ohm R."/>
            <person name="Pangilinan J."/>
            <person name="Park H.-J."/>
            <person name="Ramirez L."/>
            <person name="Alfaro M."/>
            <person name="Sun H."/>
            <person name="Tritt A."/>
            <person name="Yoshinaga Y."/>
            <person name="Zwiers L.-H."/>
            <person name="Turgeon B.G."/>
            <person name="Goodwin S.B."/>
            <person name="Spatafora J.W."/>
            <person name="Crous P.W."/>
            <person name="Grigoriev I.V."/>
        </authorList>
    </citation>
    <scope>NUCLEOTIDE SEQUENCE</scope>
    <source>
        <strain evidence="3 5">CBS 781.70</strain>
    </source>
</reference>
<feature type="compositionally biased region" description="Pro residues" evidence="1">
    <location>
        <begin position="98"/>
        <end position="108"/>
    </location>
</feature>
<organism evidence="3">
    <name type="scientific">Eremomyces bilateralis CBS 781.70</name>
    <dbReference type="NCBI Taxonomy" id="1392243"/>
    <lineage>
        <taxon>Eukaryota</taxon>
        <taxon>Fungi</taxon>
        <taxon>Dikarya</taxon>
        <taxon>Ascomycota</taxon>
        <taxon>Pezizomycotina</taxon>
        <taxon>Dothideomycetes</taxon>
        <taxon>Dothideomycetes incertae sedis</taxon>
        <taxon>Eremomycetales</taxon>
        <taxon>Eremomycetaceae</taxon>
        <taxon>Eremomyces</taxon>
    </lineage>
</organism>
<gene>
    <name evidence="3 5" type="ORF">P152DRAFT_510601</name>
</gene>